<dbReference type="InterPro" id="IPR011701">
    <property type="entry name" value="MFS"/>
</dbReference>
<evidence type="ECO:0000256" key="4">
    <source>
        <dbReference type="ARBA" id="ARBA00023136"/>
    </source>
</evidence>
<sequence length="469" mass="51010">MGEELSPEWDQHPANPYTWPARKKWTVVFIASLVTFIVGLNATSITTAAEDISEEFDLDNDMFEYNFLSVTAWNAAAAFISLATLPLMDNYGVRRVYLTCYVLFTIFLIPQALAHNFATLVVCRVIAGATGGTLQGSADAIAANMFPHIHERALPLTCYVFSLVFGVTMGPVLGALIKPLDWRWVFWIELILGGALLPAVFIFLKETRGSVLYAEYFPVDSDNAETPSNANLALHEFYSVTTRSAVFLTTELPIVLFTLWSSFAFGLVFIFTQSIPLVFGSAFGWAAYQSGLVQSAVGIGQILGFGVCMIQRHIYISSAHRNAEKPGDPVPEAILQLSIPATPIALAGGLFMYGWSIHQSHWIVTAIGLALVGFASMVIINAATIYITDAYSAFAASAIAAVAFGENVFAAFLPLAAKPMYERLNYDWASSLLGFVGLALTLAPLLLLLHGKKIRSKSRFIRAGVETSG</sequence>
<protein>
    <submittedName>
        <fullName evidence="7">Multidrug transporter</fullName>
    </submittedName>
</protein>
<comment type="subcellular location">
    <subcellularLocation>
        <location evidence="1">Membrane</location>
        <topology evidence="1">Multi-pass membrane protein</topology>
    </subcellularLocation>
</comment>
<feature type="transmembrane region" description="Helical" evidence="5">
    <location>
        <begin position="25"/>
        <end position="45"/>
    </location>
</feature>
<evidence type="ECO:0000256" key="3">
    <source>
        <dbReference type="ARBA" id="ARBA00022989"/>
    </source>
</evidence>
<name>A0A167DSZ3_9HYPO</name>
<feature type="transmembrane region" description="Helical" evidence="5">
    <location>
        <begin position="333"/>
        <end position="355"/>
    </location>
</feature>
<dbReference type="InterPro" id="IPR020846">
    <property type="entry name" value="MFS_dom"/>
</dbReference>
<dbReference type="OrthoDB" id="4426556at2759"/>
<feature type="transmembrane region" description="Helical" evidence="5">
    <location>
        <begin position="428"/>
        <end position="449"/>
    </location>
</feature>
<feature type="transmembrane region" description="Helical" evidence="5">
    <location>
        <begin position="158"/>
        <end position="178"/>
    </location>
</feature>
<accession>A0A167DSZ3</accession>
<feature type="transmembrane region" description="Helical" evidence="5">
    <location>
        <begin position="252"/>
        <end position="272"/>
    </location>
</feature>
<feature type="transmembrane region" description="Helical" evidence="5">
    <location>
        <begin position="394"/>
        <end position="416"/>
    </location>
</feature>
<keyword evidence="3 5" id="KW-1133">Transmembrane helix</keyword>
<dbReference type="Gene3D" id="1.20.1250.20">
    <property type="entry name" value="MFS general substrate transporter like domains"/>
    <property type="match status" value="1"/>
</dbReference>
<dbReference type="AlphaFoldDB" id="A0A167DSZ3"/>
<dbReference type="GO" id="GO:0022857">
    <property type="term" value="F:transmembrane transporter activity"/>
    <property type="evidence" value="ECO:0007669"/>
    <property type="project" value="InterPro"/>
</dbReference>
<dbReference type="Pfam" id="PF07690">
    <property type="entry name" value="MFS_1"/>
    <property type="match status" value="1"/>
</dbReference>
<dbReference type="PANTHER" id="PTHR23502:SF52">
    <property type="entry name" value="MULTIDRUG TRANSPORTER, PUTATIVE (AFU_ORTHOLOGUE AFUA_2G17730)-RELATED"/>
    <property type="match status" value="1"/>
</dbReference>
<gene>
    <name evidence="7" type="ORF">BBO_04744</name>
</gene>
<proteinExistence type="predicted"/>
<dbReference type="InterPro" id="IPR036259">
    <property type="entry name" value="MFS_trans_sf"/>
</dbReference>
<evidence type="ECO:0000313" key="8">
    <source>
        <dbReference type="Proteomes" id="UP000076863"/>
    </source>
</evidence>
<dbReference type="GO" id="GO:0005886">
    <property type="term" value="C:plasma membrane"/>
    <property type="evidence" value="ECO:0007669"/>
    <property type="project" value="TreeGrafter"/>
</dbReference>
<evidence type="ECO:0000313" key="7">
    <source>
        <dbReference type="EMBL" id="OAA42829.1"/>
    </source>
</evidence>
<comment type="caution">
    <text evidence="7">The sequence shown here is derived from an EMBL/GenBank/DDBJ whole genome shotgun (WGS) entry which is preliminary data.</text>
</comment>
<evidence type="ECO:0000256" key="2">
    <source>
        <dbReference type="ARBA" id="ARBA00022692"/>
    </source>
</evidence>
<organism evidence="7 8">
    <name type="scientific">Beauveria brongniartii RCEF 3172</name>
    <dbReference type="NCBI Taxonomy" id="1081107"/>
    <lineage>
        <taxon>Eukaryota</taxon>
        <taxon>Fungi</taxon>
        <taxon>Dikarya</taxon>
        <taxon>Ascomycota</taxon>
        <taxon>Pezizomycotina</taxon>
        <taxon>Sordariomycetes</taxon>
        <taxon>Hypocreomycetidae</taxon>
        <taxon>Hypocreales</taxon>
        <taxon>Cordycipitaceae</taxon>
        <taxon>Beauveria</taxon>
        <taxon>Beauveria brongniartii</taxon>
    </lineage>
</organism>
<feature type="transmembrane region" description="Helical" evidence="5">
    <location>
        <begin position="184"/>
        <end position="204"/>
    </location>
</feature>
<dbReference type="PANTHER" id="PTHR23502">
    <property type="entry name" value="MAJOR FACILITATOR SUPERFAMILY"/>
    <property type="match status" value="1"/>
</dbReference>
<dbReference type="Proteomes" id="UP000076863">
    <property type="component" value="Unassembled WGS sequence"/>
</dbReference>
<evidence type="ECO:0000256" key="5">
    <source>
        <dbReference type="SAM" id="Phobius"/>
    </source>
</evidence>
<evidence type="ECO:0000256" key="1">
    <source>
        <dbReference type="ARBA" id="ARBA00004141"/>
    </source>
</evidence>
<feature type="transmembrane region" description="Helical" evidence="5">
    <location>
        <begin position="292"/>
        <end position="312"/>
    </location>
</feature>
<feature type="transmembrane region" description="Helical" evidence="5">
    <location>
        <begin position="361"/>
        <end position="387"/>
    </location>
</feature>
<keyword evidence="4 5" id="KW-0472">Membrane</keyword>
<dbReference type="EMBL" id="AZHA01000013">
    <property type="protein sequence ID" value="OAA42829.1"/>
    <property type="molecule type" value="Genomic_DNA"/>
</dbReference>
<feature type="transmembrane region" description="Helical" evidence="5">
    <location>
        <begin position="65"/>
        <end position="84"/>
    </location>
</feature>
<keyword evidence="8" id="KW-1185">Reference proteome</keyword>
<feature type="transmembrane region" description="Helical" evidence="5">
    <location>
        <begin position="96"/>
        <end position="113"/>
    </location>
</feature>
<dbReference type="PROSITE" id="PS50850">
    <property type="entry name" value="MFS"/>
    <property type="match status" value="1"/>
</dbReference>
<evidence type="ECO:0000259" key="6">
    <source>
        <dbReference type="PROSITE" id="PS50850"/>
    </source>
</evidence>
<reference evidence="7 8" key="1">
    <citation type="journal article" date="2016" name="Genome Biol. Evol.">
        <title>Divergent and convergent evolution of fungal pathogenicity.</title>
        <authorList>
            <person name="Shang Y."/>
            <person name="Xiao G."/>
            <person name="Zheng P."/>
            <person name="Cen K."/>
            <person name="Zhan S."/>
            <person name="Wang C."/>
        </authorList>
    </citation>
    <scope>NUCLEOTIDE SEQUENCE [LARGE SCALE GENOMIC DNA]</scope>
    <source>
        <strain evidence="7 8">RCEF 3172</strain>
    </source>
</reference>
<dbReference type="SUPFAM" id="SSF103473">
    <property type="entry name" value="MFS general substrate transporter"/>
    <property type="match status" value="1"/>
</dbReference>
<keyword evidence="2 5" id="KW-0812">Transmembrane</keyword>
<feature type="domain" description="Major facilitator superfamily (MFS) profile" evidence="6">
    <location>
        <begin position="27"/>
        <end position="455"/>
    </location>
</feature>